<dbReference type="eggNOG" id="COG0297">
    <property type="taxonomic scope" value="Bacteria"/>
</dbReference>
<dbReference type="PANTHER" id="PTHR45825:SF11">
    <property type="entry name" value="ALPHA AMYLASE DOMAIN-CONTAINING PROTEIN"/>
    <property type="match status" value="1"/>
</dbReference>
<dbReference type="Gene3D" id="3.40.50.2000">
    <property type="entry name" value="Glycogen Phosphorylase B"/>
    <property type="match status" value="2"/>
</dbReference>
<dbReference type="STRING" id="370438.PTH_1332"/>
<organism evidence="1 2">
    <name type="scientific">Pelotomaculum thermopropionicum (strain DSM 13744 / JCM 10971 / SI)</name>
    <dbReference type="NCBI Taxonomy" id="370438"/>
    <lineage>
        <taxon>Bacteria</taxon>
        <taxon>Bacillati</taxon>
        <taxon>Bacillota</taxon>
        <taxon>Clostridia</taxon>
        <taxon>Eubacteriales</taxon>
        <taxon>Desulfotomaculaceae</taxon>
        <taxon>Pelotomaculum</taxon>
    </lineage>
</organism>
<reference evidence="2" key="1">
    <citation type="journal article" date="2008" name="Genome Res.">
        <title>The genome of Pelotomaculum thermopropionicum reveals niche-associated evolution in anaerobic microbiota.</title>
        <authorList>
            <person name="Kosaka T."/>
            <person name="Kato S."/>
            <person name="Shimoyama T."/>
            <person name="Ishii S."/>
            <person name="Abe T."/>
            <person name="Watanabe K."/>
        </authorList>
    </citation>
    <scope>NUCLEOTIDE SEQUENCE [LARGE SCALE GENOMIC DNA]</scope>
    <source>
        <strain evidence="2">DSM 13744 / JCM 10971 / SI</strain>
    </source>
</reference>
<protein>
    <submittedName>
        <fullName evidence="1">Glycogen synthase</fullName>
    </submittedName>
</protein>
<sequence>MADVAGSLPKALAVAGTDNIGNDVRVALPFYKQIEGGKYRTDFPVPLMSRYETAIIRESFIEVLLKAIKRALLIYREHPEQWHRLVKNAMEMDFSWARSAVKYLQLFQEAIGRRQSSRTMAIA</sequence>
<accession>A5D2M9</accession>
<dbReference type="KEGG" id="pth:PTH_1332"/>
<name>A5D2M9_PELTS</name>
<dbReference type="PANTHER" id="PTHR45825">
    <property type="entry name" value="GRANULE-BOUND STARCH SYNTHASE 1, CHLOROPLASTIC/AMYLOPLASTIC"/>
    <property type="match status" value="1"/>
</dbReference>
<proteinExistence type="predicted"/>
<gene>
    <name evidence="1" type="primary">GlgA</name>
    <name evidence="1" type="ordered locus">PTH_1332</name>
</gene>
<dbReference type="AlphaFoldDB" id="A5D2M9"/>
<evidence type="ECO:0000313" key="1">
    <source>
        <dbReference type="EMBL" id="BAF59513.1"/>
    </source>
</evidence>
<dbReference type="EMBL" id="AP009389">
    <property type="protein sequence ID" value="BAF59513.1"/>
    <property type="molecule type" value="Genomic_DNA"/>
</dbReference>
<dbReference type="Proteomes" id="UP000006556">
    <property type="component" value="Chromosome"/>
</dbReference>
<evidence type="ECO:0000313" key="2">
    <source>
        <dbReference type="Proteomes" id="UP000006556"/>
    </source>
</evidence>
<dbReference type="HOGENOM" id="CLU_2013092_0_0_9"/>
<dbReference type="SUPFAM" id="SSF53756">
    <property type="entry name" value="UDP-Glycosyltransferase/glycogen phosphorylase"/>
    <property type="match status" value="1"/>
</dbReference>
<keyword evidence="2" id="KW-1185">Reference proteome</keyword>